<organism evidence="2 4">
    <name type="scientific">Rotaria sordida</name>
    <dbReference type="NCBI Taxonomy" id="392033"/>
    <lineage>
        <taxon>Eukaryota</taxon>
        <taxon>Metazoa</taxon>
        <taxon>Spiralia</taxon>
        <taxon>Gnathifera</taxon>
        <taxon>Rotifera</taxon>
        <taxon>Eurotatoria</taxon>
        <taxon>Bdelloidea</taxon>
        <taxon>Philodinida</taxon>
        <taxon>Philodinidae</taxon>
        <taxon>Rotaria</taxon>
    </lineage>
</organism>
<dbReference type="EMBL" id="CAJNOT010009860">
    <property type="protein sequence ID" value="CAF1527546.1"/>
    <property type="molecule type" value="Genomic_DNA"/>
</dbReference>
<accession>A0A815V517</accession>
<evidence type="ECO:0000313" key="4">
    <source>
        <dbReference type="Proteomes" id="UP000663864"/>
    </source>
</evidence>
<sequence length="228" mass="27931">MATNDDHKETLQIMTEKQLDEQEKLKQEIQQLQDEIEKMKCKAEEIELIEERKYNDEIEKMKNKTQDINQIQATIDQYKFNKRMREFDVLIQIEKTKQQIERAKQRIEQAKQRMIEMKYQKIRESIKRKQRMTEEEDASSTEKRRSVFTTHYNFYDIDAHDNLHSFDINEILKDNNYFNDNIFNYIEHYSNQFSSYPKLNEEEIQKEFDQLIINLLNTLNNYTSLKYL</sequence>
<dbReference type="Proteomes" id="UP000663836">
    <property type="component" value="Unassembled WGS sequence"/>
</dbReference>
<name>A0A815V517_9BILA</name>
<comment type="caution">
    <text evidence="2">The sequence shown here is derived from an EMBL/GenBank/DDBJ whole genome shotgun (WGS) entry which is preliminary data.</text>
</comment>
<dbReference type="Proteomes" id="UP000663864">
    <property type="component" value="Unassembled WGS sequence"/>
</dbReference>
<protein>
    <submittedName>
        <fullName evidence="2">Uncharacterized protein</fullName>
    </submittedName>
</protein>
<evidence type="ECO:0000313" key="2">
    <source>
        <dbReference type="EMBL" id="CAF1527546.1"/>
    </source>
</evidence>
<dbReference type="EMBL" id="CAJOBD010021245">
    <property type="protein sequence ID" value="CAF4245074.1"/>
    <property type="molecule type" value="Genomic_DNA"/>
</dbReference>
<gene>
    <name evidence="3" type="ORF">JBS370_LOCUS38476</name>
    <name evidence="2" type="ORF">ZHD862_LOCUS38618</name>
</gene>
<proteinExistence type="predicted"/>
<keyword evidence="1" id="KW-0175">Coiled coil</keyword>
<feature type="coiled-coil region" evidence="1">
    <location>
        <begin position="90"/>
        <end position="120"/>
    </location>
</feature>
<dbReference type="AlphaFoldDB" id="A0A815V517"/>
<feature type="coiled-coil region" evidence="1">
    <location>
        <begin position="15"/>
        <end position="52"/>
    </location>
</feature>
<evidence type="ECO:0000256" key="1">
    <source>
        <dbReference type="SAM" id="Coils"/>
    </source>
</evidence>
<feature type="non-terminal residue" evidence="2">
    <location>
        <position position="228"/>
    </location>
</feature>
<evidence type="ECO:0000313" key="3">
    <source>
        <dbReference type="EMBL" id="CAF4245074.1"/>
    </source>
</evidence>
<reference evidence="2" key="1">
    <citation type="submission" date="2021-02" db="EMBL/GenBank/DDBJ databases">
        <authorList>
            <person name="Nowell W R."/>
        </authorList>
    </citation>
    <scope>NUCLEOTIDE SEQUENCE</scope>
</reference>